<evidence type="ECO:0000313" key="1">
    <source>
        <dbReference type="EMBL" id="GFH10966.1"/>
    </source>
</evidence>
<gene>
    <name evidence="1" type="ORF">HaLaN_06378</name>
</gene>
<dbReference type="Proteomes" id="UP000485058">
    <property type="component" value="Unassembled WGS sequence"/>
</dbReference>
<keyword evidence="2" id="KW-1185">Reference proteome</keyword>
<accession>A0A699YVC6</accession>
<dbReference type="Gene3D" id="3.50.50.60">
    <property type="entry name" value="FAD/NAD(P)-binding domain"/>
    <property type="match status" value="2"/>
</dbReference>
<keyword evidence="1" id="KW-0503">Monooxygenase</keyword>
<evidence type="ECO:0000313" key="2">
    <source>
        <dbReference type="Proteomes" id="UP000485058"/>
    </source>
</evidence>
<dbReference type="AlphaFoldDB" id="A0A699YVC6"/>
<dbReference type="GO" id="GO:0004502">
    <property type="term" value="F:kynurenine 3-monooxygenase activity"/>
    <property type="evidence" value="ECO:0007669"/>
    <property type="project" value="TreeGrafter"/>
</dbReference>
<dbReference type="PANTHER" id="PTHR46028:SF7">
    <property type="entry name" value="KYNURENINE 3-MONOOXYGENASE-RELATED"/>
    <property type="match status" value="1"/>
</dbReference>
<comment type="caution">
    <text evidence="1">The sequence shown here is derived from an EMBL/GenBank/DDBJ whole genome shotgun (WGS) entry which is preliminary data.</text>
</comment>
<dbReference type="SUPFAM" id="SSF51905">
    <property type="entry name" value="FAD/NAD(P)-binding domain"/>
    <property type="match status" value="1"/>
</dbReference>
<sequence>MLFRHSQPICGQYRPRSHSLLPWRARCSQRGLRCVRAAASDQLYKGKTAIVVGAGPAGSTAAMMLAKNGFEVEVGKATCPAFLHTLHAYHCRFAHCMCSCLGCVAHHYDKLQVYERRPEPQLDAVATGRAYIILLIPRGQAALQRLGIPLPNDDNYKSLGTVRHDSKGKVSVSKEEGNITFSRTDLAQFLVDQARARYPDSIHYNFQATATHRCSYTMTARLSTTHPSASAPLPFA</sequence>
<organism evidence="1 2">
    <name type="scientific">Haematococcus lacustris</name>
    <name type="common">Green alga</name>
    <name type="synonym">Haematococcus pluvialis</name>
    <dbReference type="NCBI Taxonomy" id="44745"/>
    <lineage>
        <taxon>Eukaryota</taxon>
        <taxon>Viridiplantae</taxon>
        <taxon>Chlorophyta</taxon>
        <taxon>core chlorophytes</taxon>
        <taxon>Chlorophyceae</taxon>
        <taxon>CS clade</taxon>
        <taxon>Chlamydomonadales</taxon>
        <taxon>Haematococcaceae</taxon>
        <taxon>Haematococcus</taxon>
    </lineage>
</organism>
<keyword evidence="1" id="KW-0560">Oxidoreductase</keyword>
<reference evidence="1 2" key="1">
    <citation type="submission" date="2020-02" db="EMBL/GenBank/DDBJ databases">
        <title>Draft genome sequence of Haematococcus lacustris strain NIES-144.</title>
        <authorList>
            <person name="Morimoto D."/>
            <person name="Nakagawa S."/>
            <person name="Yoshida T."/>
            <person name="Sawayama S."/>
        </authorList>
    </citation>
    <scope>NUCLEOTIDE SEQUENCE [LARGE SCALE GENOMIC DNA]</scope>
    <source>
        <strain evidence="1 2">NIES-144</strain>
    </source>
</reference>
<dbReference type="PANTHER" id="PTHR46028">
    <property type="entry name" value="KYNURENINE 3-MONOOXYGENASE"/>
    <property type="match status" value="1"/>
</dbReference>
<protein>
    <submittedName>
        <fullName evidence="1">Monooxygenase</fullName>
    </submittedName>
</protein>
<dbReference type="GO" id="GO:0070189">
    <property type="term" value="P:kynurenine metabolic process"/>
    <property type="evidence" value="ECO:0007669"/>
    <property type="project" value="TreeGrafter"/>
</dbReference>
<dbReference type="InterPro" id="IPR036188">
    <property type="entry name" value="FAD/NAD-bd_sf"/>
</dbReference>
<proteinExistence type="predicted"/>
<dbReference type="EMBL" id="BLLF01000362">
    <property type="protein sequence ID" value="GFH10966.1"/>
    <property type="molecule type" value="Genomic_DNA"/>
</dbReference>
<name>A0A699YVC6_HAELA</name>